<gene>
    <name evidence="1" type="ORF">LCGC14_2708650</name>
</gene>
<feature type="non-terminal residue" evidence="1">
    <location>
        <position position="52"/>
    </location>
</feature>
<organism evidence="1">
    <name type="scientific">marine sediment metagenome</name>
    <dbReference type="NCBI Taxonomy" id="412755"/>
    <lineage>
        <taxon>unclassified sequences</taxon>
        <taxon>metagenomes</taxon>
        <taxon>ecological metagenomes</taxon>
    </lineage>
</organism>
<accession>A0A0F8ZDM0</accession>
<proteinExistence type="predicted"/>
<dbReference type="EMBL" id="LAZR01048466">
    <property type="protein sequence ID" value="KKK91867.1"/>
    <property type="molecule type" value="Genomic_DNA"/>
</dbReference>
<reference evidence="1" key="1">
    <citation type="journal article" date="2015" name="Nature">
        <title>Complex archaea that bridge the gap between prokaryotes and eukaryotes.</title>
        <authorList>
            <person name="Spang A."/>
            <person name="Saw J.H."/>
            <person name="Jorgensen S.L."/>
            <person name="Zaremba-Niedzwiedzka K."/>
            <person name="Martijn J."/>
            <person name="Lind A.E."/>
            <person name="van Eijk R."/>
            <person name="Schleper C."/>
            <person name="Guy L."/>
            <person name="Ettema T.J."/>
        </authorList>
    </citation>
    <scope>NUCLEOTIDE SEQUENCE</scope>
</reference>
<evidence type="ECO:0000313" key="1">
    <source>
        <dbReference type="EMBL" id="KKK91867.1"/>
    </source>
</evidence>
<dbReference type="AlphaFoldDB" id="A0A0F8ZDM0"/>
<comment type="caution">
    <text evidence="1">The sequence shown here is derived from an EMBL/GenBank/DDBJ whole genome shotgun (WGS) entry which is preliminary data.</text>
</comment>
<sequence>MTETTAALDDHDFMKALLDLVIPPSPSGELPGAGALGLEPAVATALQADPIL</sequence>
<name>A0A0F8ZDM0_9ZZZZ</name>
<protein>
    <submittedName>
        <fullName evidence="1">Uncharacterized protein</fullName>
    </submittedName>
</protein>